<gene>
    <name evidence="2" type="ORF">EJB05_51868</name>
</gene>
<evidence type="ECO:0000313" key="2">
    <source>
        <dbReference type="EMBL" id="TVU02626.1"/>
    </source>
</evidence>
<protein>
    <recommendedName>
        <fullName evidence="1">DUF3615 domain-containing protein</fullName>
    </recommendedName>
</protein>
<dbReference type="PANTHER" id="PTHR33326">
    <property type="entry name" value="OS05G0543800 PROTEIN"/>
    <property type="match status" value="1"/>
</dbReference>
<dbReference type="AlphaFoldDB" id="A0A5J9SUG6"/>
<dbReference type="OrthoDB" id="684795at2759"/>
<accession>A0A5J9SUG6</accession>
<feature type="domain" description="DUF3615" evidence="1">
    <location>
        <begin position="74"/>
        <end position="159"/>
    </location>
</feature>
<name>A0A5J9SUG6_9POAL</name>
<evidence type="ECO:0000259" key="1">
    <source>
        <dbReference type="Pfam" id="PF12274"/>
    </source>
</evidence>
<dbReference type="EMBL" id="RWGY01000304">
    <property type="protein sequence ID" value="TVU02626.1"/>
    <property type="molecule type" value="Genomic_DNA"/>
</dbReference>
<proteinExistence type="predicted"/>
<dbReference type="InterPro" id="IPR022059">
    <property type="entry name" value="DUF3615"/>
</dbReference>
<feature type="non-terminal residue" evidence="2">
    <location>
        <position position="1"/>
    </location>
</feature>
<dbReference type="Pfam" id="PF12274">
    <property type="entry name" value="DUF3615"/>
    <property type="match status" value="1"/>
</dbReference>
<dbReference type="Gramene" id="TVU02626">
    <property type="protein sequence ID" value="TVU02626"/>
    <property type="gene ID" value="EJB05_51868"/>
</dbReference>
<reference evidence="2 3" key="1">
    <citation type="journal article" date="2019" name="Sci. Rep.">
        <title>A high-quality genome of Eragrostis curvula grass provides insights into Poaceae evolution and supports new strategies to enhance forage quality.</title>
        <authorList>
            <person name="Carballo J."/>
            <person name="Santos B.A.C.M."/>
            <person name="Zappacosta D."/>
            <person name="Garbus I."/>
            <person name="Selva J.P."/>
            <person name="Gallo C.A."/>
            <person name="Diaz A."/>
            <person name="Albertini E."/>
            <person name="Caccamo M."/>
            <person name="Echenique V."/>
        </authorList>
    </citation>
    <scope>NUCLEOTIDE SEQUENCE [LARGE SCALE GENOMIC DNA]</scope>
    <source>
        <strain evidence="3">cv. Victoria</strain>
        <tissue evidence="2">Leaf</tissue>
    </source>
</reference>
<sequence length="180" mass="20615">MHATLTALAAEKGTELPRDPFLIDQEAMSLQAQQQDSEAAAHPQNGVIKDGKKWMRDEVTLCFRRHVEKTPALAGHVFELDELCHQCFNVESYQKVFHHYNFKIRIKRPTSVDWTVELYFGEVKKIFGRKYYFCCPLEPNESGHCYACKNQGVEDLKHPATGGFDMGSPDASCNLDEWIF</sequence>
<organism evidence="2 3">
    <name type="scientific">Eragrostis curvula</name>
    <name type="common">weeping love grass</name>
    <dbReference type="NCBI Taxonomy" id="38414"/>
    <lineage>
        <taxon>Eukaryota</taxon>
        <taxon>Viridiplantae</taxon>
        <taxon>Streptophyta</taxon>
        <taxon>Embryophyta</taxon>
        <taxon>Tracheophyta</taxon>
        <taxon>Spermatophyta</taxon>
        <taxon>Magnoliopsida</taxon>
        <taxon>Liliopsida</taxon>
        <taxon>Poales</taxon>
        <taxon>Poaceae</taxon>
        <taxon>PACMAD clade</taxon>
        <taxon>Chloridoideae</taxon>
        <taxon>Eragrostideae</taxon>
        <taxon>Eragrostidinae</taxon>
        <taxon>Eragrostis</taxon>
    </lineage>
</organism>
<evidence type="ECO:0000313" key="3">
    <source>
        <dbReference type="Proteomes" id="UP000324897"/>
    </source>
</evidence>
<dbReference type="Proteomes" id="UP000324897">
    <property type="component" value="Unassembled WGS sequence"/>
</dbReference>
<comment type="caution">
    <text evidence="2">The sequence shown here is derived from an EMBL/GenBank/DDBJ whole genome shotgun (WGS) entry which is preliminary data.</text>
</comment>
<keyword evidence="3" id="KW-1185">Reference proteome</keyword>
<dbReference type="PANTHER" id="PTHR33326:SF14">
    <property type="entry name" value="EXPRESSED PROTEIN"/>
    <property type="match status" value="1"/>
</dbReference>